<dbReference type="WBParaSite" id="jg13980">
    <property type="protein sequence ID" value="jg13980"/>
    <property type="gene ID" value="jg13980"/>
</dbReference>
<keyword evidence="6" id="KW-0868">Chloride</keyword>
<evidence type="ECO:0000313" key="8">
    <source>
        <dbReference type="WBParaSite" id="jg13980"/>
    </source>
</evidence>
<dbReference type="PANTHER" id="PTHR10736">
    <property type="entry name" value="BESTROPHIN"/>
    <property type="match status" value="1"/>
</dbReference>
<keyword evidence="6" id="KW-0407">Ion channel</keyword>
<keyword evidence="4 6" id="KW-0472">Membrane</keyword>
<dbReference type="InterPro" id="IPR021134">
    <property type="entry name" value="Bestrophin-like"/>
</dbReference>
<keyword evidence="7" id="KW-1185">Reference proteome</keyword>
<evidence type="ECO:0000256" key="2">
    <source>
        <dbReference type="ARBA" id="ARBA00022692"/>
    </source>
</evidence>
<keyword evidence="6" id="KW-0869">Chloride channel</keyword>
<evidence type="ECO:0000313" key="7">
    <source>
        <dbReference type="Proteomes" id="UP000887574"/>
    </source>
</evidence>
<comment type="function">
    <text evidence="6">Forms chloride channels.</text>
</comment>
<keyword evidence="6" id="KW-0813">Transport</keyword>
<feature type="transmembrane region" description="Helical" evidence="6">
    <location>
        <begin position="29"/>
        <end position="46"/>
    </location>
</feature>
<proteinExistence type="inferred from homology"/>
<dbReference type="Proteomes" id="UP000887574">
    <property type="component" value="Unplaced"/>
</dbReference>
<evidence type="ECO:0000256" key="5">
    <source>
        <dbReference type="ARBA" id="ARBA00034769"/>
    </source>
</evidence>
<sequence>MLEMNTTGFELGVTGTRKATKNNSANIDLVVPFMTLLQVFFYLAWIKVGEEMLHPLGEGESDFESNYIIDRNLSYAMLMADSFAGKFPKQLPDCLLPLYSKKSAKNAGNEYVGSVSTINFDKKIAEIKRNQAQGDISKIHKSLMRRFSAPPSRSRPTHRVQGDF</sequence>
<dbReference type="AlphaFoldDB" id="A0A915CZM2"/>
<dbReference type="PANTHER" id="PTHR10736:SF0">
    <property type="entry name" value="BESTROPHIN HOMOLOG"/>
    <property type="match status" value="1"/>
</dbReference>
<name>A0A915CZM2_9BILA</name>
<keyword evidence="6" id="KW-1003">Cell membrane</keyword>
<dbReference type="Pfam" id="PF01062">
    <property type="entry name" value="Bestrophin"/>
    <property type="match status" value="1"/>
</dbReference>
<evidence type="ECO:0000256" key="1">
    <source>
        <dbReference type="ARBA" id="ARBA00004370"/>
    </source>
</evidence>
<comment type="subcellular location">
    <subcellularLocation>
        <location evidence="6">Cell membrane</location>
        <topology evidence="6">Multi-pass membrane protein</topology>
    </subcellularLocation>
    <subcellularLocation>
        <location evidence="1">Membrane</location>
    </subcellularLocation>
</comment>
<keyword evidence="2 6" id="KW-0812">Transmembrane</keyword>
<protein>
    <recommendedName>
        <fullName evidence="6">Bestrophin homolog</fullName>
    </recommendedName>
</protein>
<evidence type="ECO:0000256" key="4">
    <source>
        <dbReference type="ARBA" id="ARBA00023136"/>
    </source>
</evidence>
<organism evidence="7 8">
    <name type="scientific">Ditylenchus dipsaci</name>
    <dbReference type="NCBI Taxonomy" id="166011"/>
    <lineage>
        <taxon>Eukaryota</taxon>
        <taxon>Metazoa</taxon>
        <taxon>Ecdysozoa</taxon>
        <taxon>Nematoda</taxon>
        <taxon>Chromadorea</taxon>
        <taxon>Rhabditida</taxon>
        <taxon>Tylenchina</taxon>
        <taxon>Tylenchomorpha</taxon>
        <taxon>Sphaerularioidea</taxon>
        <taxon>Anguinidae</taxon>
        <taxon>Anguininae</taxon>
        <taxon>Ditylenchus</taxon>
    </lineage>
</organism>
<keyword evidence="6" id="KW-0406">Ion transport</keyword>
<dbReference type="GO" id="GO:0005254">
    <property type="term" value="F:chloride channel activity"/>
    <property type="evidence" value="ECO:0007669"/>
    <property type="project" value="UniProtKB-KW"/>
</dbReference>
<dbReference type="InterPro" id="IPR000615">
    <property type="entry name" value="Bestrophin"/>
</dbReference>
<keyword evidence="3 6" id="KW-1133">Transmembrane helix</keyword>
<evidence type="ECO:0000256" key="3">
    <source>
        <dbReference type="ARBA" id="ARBA00022989"/>
    </source>
</evidence>
<evidence type="ECO:0000256" key="6">
    <source>
        <dbReference type="RuleBase" id="RU363126"/>
    </source>
</evidence>
<accession>A0A915CZM2</accession>
<dbReference type="GO" id="GO:0005886">
    <property type="term" value="C:plasma membrane"/>
    <property type="evidence" value="ECO:0007669"/>
    <property type="project" value="UniProtKB-SubCell"/>
</dbReference>
<comment type="similarity">
    <text evidence="5 6">Belongs to the anion channel-forming bestrophin (TC 1.A.46) family. Calcium-sensitive chloride channel subfamily.</text>
</comment>
<comment type="caution">
    <text evidence="6">Lacks conserved residue(s) required for the propagation of feature annotation.</text>
</comment>
<dbReference type="GO" id="GO:0034707">
    <property type="term" value="C:chloride channel complex"/>
    <property type="evidence" value="ECO:0007669"/>
    <property type="project" value="UniProtKB-KW"/>
</dbReference>
<reference evidence="8" key="1">
    <citation type="submission" date="2022-11" db="UniProtKB">
        <authorList>
            <consortium name="WormBaseParasite"/>
        </authorList>
    </citation>
    <scope>IDENTIFICATION</scope>
</reference>